<dbReference type="Pfam" id="PF03460">
    <property type="entry name" value="NIR_SIR_ferr"/>
    <property type="match status" value="1"/>
</dbReference>
<keyword evidence="3" id="KW-1185">Reference proteome</keyword>
<dbReference type="SUPFAM" id="SSF55124">
    <property type="entry name" value="Nitrite/Sulfite reductase N-terminal domain-like"/>
    <property type="match status" value="1"/>
</dbReference>
<evidence type="ECO:0000259" key="1">
    <source>
        <dbReference type="Pfam" id="PF03460"/>
    </source>
</evidence>
<name>A0ABT8D6H0_9RHOB</name>
<dbReference type="Gene3D" id="3.90.480.20">
    <property type="match status" value="1"/>
</dbReference>
<organism evidence="2 3">
    <name type="scientific">Paracoccus cavernae</name>
    <dbReference type="NCBI Taxonomy" id="1571207"/>
    <lineage>
        <taxon>Bacteria</taxon>
        <taxon>Pseudomonadati</taxon>
        <taxon>Pseudomonadota</taxon>
        <taxon>Alphaproteobacteria</taxon>
        <taxon>Rhodobacterales</taxon>
        <taxon>Paracoccaceae</taxon>
        <taxon>Paracoccus</taxon>
    </lineage>
</organism>
<gene>
    <name evidence="2" type="ORF">QWZ10_09385</name>
</gene>
<feature type="domain" description="Nitrite/Sulfite reductase ferredoxin-like" evidence="1">
    <location>
        <begin position="22"/>
        <end position="86"/>
    </location>
</feature>
<dbReference type="RefSeq" id="WP_377785650.1">
    <property type="nucleotide sequence ID" value="NZ_JBHUOC010000001.1"/>
</dbReference>
<comment type="caution">
    <text evidence="2">The sequence shown here is derived from an EMBL/GenBank/DDBJ whole genome shotgun (WGS) entry which is preliminary data.</text>
</comment>
<dbReference type="InterPro" id="IPR036136">
    <property type="entry name" value="Nit/Sulf_reduc_fer-like_dom_sf"/>
</dbReference>
<reference evidence="3" key="1">
    <citation type="journal article" date="2019" name="Int. J. Syst. Evol. Microbiol.">
        <title>The Global Catalogue of Microorganisms (GCM) 10K type strain sequencing project: providing services to taxonomists for standard genome sequencing and annotation.</title>
        <authorList>
            <consortium name="The Broad Institute Genomics Platform"/>
            <consortium name="The Broad Institute Genome Sequencing Center for Infectious Disease"/>
            <person name="Wu L."/>
            <person name="Ma J."/>
        </authorList>
    </citation>
    <scope>NUCLEOTIDE SEQUENCE [LARGE SCALE GENOMIC DNA]</scope>
    <source>
        <strain evidence="3">CECT 8482</strain>
    </source>
</reference>
<accession>A0ABT8D6H0</accession>
<dbReference type="Proteomes" id="UP001243846">
    <property type="component" value="Unassembled WGS sequence"/>
</dbReference>
<dbReference type="EMBL" id="JAUFRC010000001">
    <property type="protein sequence ID" value="MDN3711971.1"/>
    <property type="molecule type" value="Genomic_DNA"/>
</dbReference>
<proteinExistence type="predicted"/>
<protein>
    <recommendedName>
        <fullName evidence="1">Nitrite/Sulfite reductase ferredoxin-like domain-containing protein</fullName>
    </recommendedName>
</protein>
<dbReference type="InterPro" id="IPR005117">
    <property type="entry name" value="NiRdtase/SiRdtase_haem-b_fer"/>
</dbReference>
<evidence type="ECO:0000313" key="3">
    <source>
        <dbReference type="Proteomes" id="UP001243846"/>
    </source>
</evidence>
<evidence type="ECO:0000313" key="2">
    <source>
        <dbReference type="EMBL" id="MDN3711971.1"/>
    </source>
</evidence>
<sequence length="195" mass="20470">MTVRPPDRGYIVKGWCPAPGRPMESGDGWLLRLKPFGGILTAQQAAAIAAVARELGNGQLDLTNRGALQLRGIARDRLAEAGAALDRIGLAQGGALAAITIAPQLGQEDGSDPGGSPATARRFLRPFPICPRNSGSSSTAVPRGCWPIAPPICVSNAPRDRPIGRARRGFCCASMAARRAFPPTAPIWQGIFRPS</sequence>